<comment type="caution">
    <text evidence="2">The sequence shown here is derived from an EMBL/GenBank/DDBJ whole genome shotgun (WGS) entry which is preliminary data.</text>
</comment>
<keyword evidence="1" id="KW-0472">Membrane</keyword>
<dbReference type="EMBL" id="JAUFQS010000003">
    <property type="protein sequence ID" value="MDN3686599.1"/>
    <property type="molecule type" value="Genomic_DNA"/>
</dbReference>
<keyword evidence="3" id="KW-1185">Reference proteome</keyword>
<reference evidence="3" key="1">
    <citation type="journal article" date="2019" name="Int. J. Syst. Evol. Microbiol.">
        <title>The Global Catalogue of Microorganisms (GCM) 10K type strain sequencing project: providing services to taxonomists for standard genome sequencing and annotation.</title>
        <authorList>
            <consortium name="The Broad Institute Genomics Platform"/>
            <consortium name="The Broad Institute Genome Sequencing Center for Infectious Disease"/>
            <person name="Wu L."/>
            <person name="Ma J."/>
        </authorList>
    </citation>
    <scope>NUCLEOTIDE SEQUENCE [LARGE SCALE GENOMIC DNA]</scope>
    <source>
        <strain evidence="3">CECT 7706</strain>
    </source>
</reference>
<keyword evidence="1" id="KW-0812">Transmembrane</keyword>
<feature type="transmembrane region" description="Helical" evidence="1">
    <location>
        <begin position="12"/>
        <end position="30"/>
    </location>
</feature>
<accession>A0ABT8C1C4</accession>
<name>A0ABT8C1C4_9BACT</name>
<evidence type="ECO:0000313" key="3">
    <source>
        <dbReference type="Proteomes" id="UP001236663"/>
    </source>
</evidence>
<organism evidence="2 3">
    <name type="scientific">Cyclobacterium jeungdonense</name>
    <dbReference type="NCBI Taxonomy" id="708087"/>
    <lineage>
        <taxon>Bacteria</taxon>
        <taxon>Pseudomonadati</taxon>
        <taxon>Bacteroidota</taxon>
        <taxon>Cytophagia</taxon>
        <taxon>Cytophagales</taxon>
        <taxon>Cyclobacteriaceae</taxon>
        <taxon>Cyclobacterium</taxon>
    </lineage>
</organism>
<dbReference type="Proteomes" id="UP001236663">
    <property type="component" value="Unassembled WGS sequence"/>
</dbReference>
<evidence type="ECO:0000256" key="1">
    <source>
        <dbReference type="SAM" id="Phobius"/>
    </source>
</evidence>
<gene>
    <name evidence="2" type="ORF">QWZ15_02050</name>
</gene>
<protein>
    <submittedName>
        <fullName evidence="2">Uncharacterized protein</fullName>
    </submittedName>
</protein>
<sequence>MNNLTSITVFKTIYFLLVFFHGAGSLAGFSPTAQDLNPESLRTLLDRTNELAYSQPERSFQHAKEACEKAIKNRKN</sequence>
<evidence type="ECO:0000313" key="2">
    <source>
        <dbReference type="EMBL" id="MDN3686599.1"/>
    </source>
</evidence>
<keyword evidence="1" id="KW-1133">Transmembrane helix</keyword>
<dbReference type="RefSeq" id="WP_163384755.1">
    <property type="nucleotide sequence ID" value="NZ_JAUFQS010000003.1"/>
</dbReference>
<proteinExistence type="predicted"/>